<evidence type="ECO:0000256" key="7">
    <source>
        <dbReference type="ARBA" id="ARBA00023242"/>
    </source>
</evidence>
<keyword evidence="8" id="KW-0175">Coiled coil</keyword>
<name>A0A1U8GLI3_CAPAN</name>
<protein>
    <submittedName>
        <fullName evidence="11">Transcription factor TGA7</fullName>
    </submittedName>
</protein>
<keyword evidence="4" id="KW-0238">DNA-binding</keyword>
<dbReference type="PROSITE" id="PS00036">
    <property type="entry name" value="BZIP_BASIC"/>
    <property type="match status" value="1"/>
</dbReference>
<keyword evidence="12" id="KW-1185">Reference proteome</keyword>
<dbReference type="GO" id="GO:0005634">
    <property type="term" value="C:nucleus"/>
    <property type="evidence" value="ECO:0007669"/>
    <property type="project" value="UniProtKB-SubCell"/>
</dbReference>
<gene>
    <name evidence="11" type="ORF">T459_13861</name>
</gene>
<organism evidence="11 12">
    <name type="scientific">Capsicum annuum</name>
    <name type="common">Capsicum pepper</name>
    <dbReference type="NCBI Taxonomy" id="4072"/>
    <lineage>
        <taxon>Eukaryota</taxon>
        <taxon>Viridiplantae</taxon>
        <taxon>Streptophyta</taxon>
        <taxon>Embryophyta</taxon>
        <taxon>Tracheophyta</taxon>
        <taxon>Spermatophyta</taxon>
        <taxon>Magnoliopsida</taxon>
        <taxon>eudicotyledons</taxon>
        <taxon>Gunneridae</taxon>
        <taxon>Pentapetalae</taxon>
        <taxon>asterids</taxon>
        <taxon>lamiids</taxon>
        <taxon>Solanales</taxon>
        <taxon>Solanaceae</taxon>
        <taxon>Solanoideae</taxon>
        <taxon>Capsiceae</taxon>
        <taxon>Capsicum</taxon>
    </lineage>
</organism>
<evidence type="ECO:0000259" key="10">
    <source>
        <dbReference type="PROSITE" id="PS51806"/>
    </source>
</evidence>
<dbReference type="STRING" id="4072.A0A1U8GLI3"/>
<dbReference type="Gene3D" id="1.20.5.170">
    <property type="match status" value="1"/>
</dbReference>
<dbReference type="GO" id="GO:0003700">
    <property type="term" value="F:DNA-binding transcription factor activity"/>
    <property type="evidence" value="ECO:0007669"/>
    <property type="project" value="InterPro"/>
</dbReference>
<evidence type="ECO:0000313" key="12">
    <source>
        <dbReference type="Proteomes" id="UP000222542"/>
    </source>
</evidence>
<evidence type="ECO:0000313" key="11">
    <source>
        <dbReference type="EMBL" id="PHT80846.1"/>
    </source>
</evidence>
<dbReference type="AlphaFoldDB" id="A0A1U8GLI3"/>
<accession>A0A2G2ZFS3</accession>
<keyword evidence="5" id="KW-0010">Activator</keyword>
<feature type="domain" description="DOG1" evidence="10">
    <location>
        <begin position="157"/>
        <end position="369"/>
    </location>
</feature>
<evidence type="ECO:0000256" key="6">
    <source>
        <dbReference type="ARBA" id="ARBA00023163"/>
    </source>
</evidence>
<dbReference type="GO" id="GO:0043565">
    <property type="term" value="F:sequence-specific DNA binding"/>
    <property type="evidence" value="ECO:0007669"/>
    <property type="project" value="InterPro"/>
</dbReference>
<dbReference type="KEGG" id="cann:107870190"/>
<feature type="domain" description="BZIP" evidence="9">
    <location>
        <begin position="86"/>
        <end position="130"/>
    </location>
</feature>
<dbReference type="InterPro" id="IPR004827">
    <property type="entry name" value="bZIP"/>
</dbReference>
<dbReference type="InterPro" id="IPR025422">
    <property type="entry name" value="TGA_domain"/>
</dbReference>
<dbReference type="PANTHER" id="PTHR45693">
    <property type="entry name" value="TRANSCRIPTION FACTOR TGA9"/>
    <property type="match status" value="1"/>
</dbReference>
<comment type="similarity">
    <text evidence="2">Belongs to the bZIP family.</text>
</comment>
<evidence type="ECO:0000256" key="2">
    <source>
        <dbReference type="ARBA" id="ARBA00007163"/>
    </source>
</evidence>
<dbReference type="Gramene" id="PHT80846">
    <property type="protein sequence ID" value="PHT80846"/>
    <property type="gene ID" value="T459_13861"/>
</dbReference>
<comment type="subcellular location">
    <subcellularLocation>
        <location evidence="1">Nucleus</location>
    </subcellularLocation>
</comment>
<dbReference type="SMART" id="SM00338">
    <property type="entry name" value="BRLZ"/>
    <property type="match status" value="1"/>
</dbReference>
<dbReference type="EMBL" id="AYRZ02000005">
    <property type="protein sequence ID" value="PHT80846.1"/>
    <property type="molecule type" value="Genomic_DNA"/>
</dbReference>
<evidence type="ECO:0000256" key="3">
    <source>
        <dbReference type="ARBA" id="ARBA00023015"/>
    </source>
</evidence>
<evidence type="ECO:0000256" key="5">
    <source>
        <dbReference type="ARBA" id="ARBA00023159"/>
    </source>
</evidence>
<dbReference type="PANTHER" id="PTHR45693:SF36">
    <property type="entry name" value="TRANSCRIPTION FACTOR TGA4"/>
    <property type="match status" value="1"/>
</dbReference>
<dbReference type="OrthoDB" id="2015618at2759"/>
<dbReference type="SUPFAM" id="SSF57959">
    <property type="entry name" value="Leucine zipper domain"/>
    <property type="match status" value="1"/>
</dbReference>
<evidence type="ECO:0000256" key="1">
    <source>
        <dbReference type="ARBA" id="ARBA00004123"/>
    </source>
</evidence>
<comment type="caution">
    <text evidence="11">The sequence shown here is derived from an EMBL/GenBank/DDBJ whole genome shotgun (WGS) entry which is preliminary data.</text>
</comment>
<dbReference type="InterPro" id="IPR046347">
    <property type="entry name" value="bZIP_sf"/>
</dbReference>
<dbReference type="Pfam" id="PF00170">
    <property type="entry name" value="bZIP_1"/>
    <property type="match status" value="1"/>
</dbReference>
<evidence type="ECO:0000259" key="9">
    <source>
        <dbReference type="PROSITE" id="PS50217"/>
    </source>
</evidence>
<sequence>MNSSTYTQFVASRRMGICEPLHQIGMWDDFNASCPSTSATMILEVEKCLEEQIPIMEKRLDNEIEDTSHGTVGTSNRYEAETSKPIEKVLRRLAQNREAARKSRLRKKAYVQQLENSKLKLIQLEQELERARKQGLYVGGGLDASQLSYSGTASSGTAAFDTEYGQWVEEQNRQTNDLRNALYHSQISEADLRVIVDGCLNHYSNLFRIKATAAKDDVLYIMSGMWKTSAERFFMWIGGFRPSELLKVLTPHLQLLTEQQLREVCNLTQSCQQAEDALSQGMVKLHQILAEAIAAGRLGEGNYSLPQMGPAIEKLEALVRFVNQADHLRQETLQQMSRILNTHQAAQGFLALGEYFERLRVLSSQWATRLREPA</sequence>
<feature type="coiled-coil region" evidence="8">
    <location>
        <begin position="107"/>
        <end position="134"/>
    </location>
</feature>
<dbReference type="OMA" id="GAYEPIH"/>
<reference evidence="11 12" key="1">
    <citation type="journal article" date="2014" name="Nat. Genet.">
        <title>Genome sequence of the hot pepper provides insights into the evolution of pungency in Capsicum species.</title>
        <authorList>
            <person name="Kim S."/>
            <person name="Park M."/>
            <person name="Yeom S.I."/>
            <person name="Kim Y.M."/>
            <person name="Lee J.M."/>
            <person name="Lee H.A."/>
            <person name="Seo E."/>
            <person name="Choi J."/>
            <person name="Cheong K."/>
            <person name="Kim K.T."/>
            <person name="Jung K."/>
            <person name="Lee G.W."/>
            <person name="Oh S.K."/>
            <person name="Bae C."/>
            <person name="Kim S.B."/>
            <person name="Lee H.Y."/>
            <person name="Kim S.Y."/>
            <person name="Kim M.S."/>
            <person name="Kang B.C."/>
            <person name="Jo Y.D."/>
            <person name="Yang H.B."/>
            <person name="Jeong H.J."/>
            <person name="Kang W.H."/>
            <person name="Kwon J.K."/>
            <person name="Shin C."/>
            <person name="Lim J.Y."/>
            <person name="Park J.H."/>
            <person name="Huh J.H."/>
            <person name="Kim J.S."/>
            <person name="Kim B.D."/>
            <person name="Cohen O."/>
            <person name="Paran I."/>
            <person name="Suh M.C."/>
            <person name="Lee S.B."/>
            <person name="Kim Y.K."/>
            <person name="Shin Y."/>
            <person name="Noh S.J."/>
            <person name="Park J."/>
            <person name="Seo Y.S."/>
            <person name="Kwon S.Y."/>
            <person name="Kim H.A."/>
            <person name="Park J.M."/>
            <person name="Kim H.J."/>
            <person name="Choi S.B."/>
            <person name="Bosland P.W."/>
            <person name="Reeves G."/>
            <person name="Jo S.H."/>
            <person name="Lee B.W."/>
            <person name="Cho H.T."/>
            <person name="Choi H.S."/>
            <person name="Lee M.S."/>
            <person name="Yu Y."/>
            <person name="Do Choi Y."/>
            <person name="Park B.S."/>
            <person name="van Deynze A."/>
            <person name="Ashrafi H."/>
            <person name="Hill T."/>
            <person name="Kim W.T."/>
            <person name="Pai H.S."/>
            <person name="Ahn H.K."/>
            <person name="Yeam I."/>
            <person name="Giovannoni J.J."/>
            <person name="Rose J.K."/>
            <person name="Sorensen I."/>
            <person name="Lee S.J."/>
            <person name="Kim R.W."/>
            <person name="Choi I.Y."/>
            <person name="Choi B.S."/>
            <person name="Lim J.S."/>
            <person name="Lee Y.H."/>
            <person name="Choi D."/>
        </authorList>
    </citation>
    <scope>NUCLEOTIDE SEQUENCE [LARGE SCALE GENOMIC DNA]</scope>
    <source>
        <strain evidence="12">cv. CM334</strain>
    </source>
</reference>
<dbReference type="Proteomes" id="UP000222542">
    <property type="component" value="Unassembled WGS sequence"/>
</dbReference>
<dbReference type="PROSITE" id="PS50217">
    <property type="entry name" value="BZIP"/>
    <property type="match status" value="1"/>
</dbReference>
<evidence type="ECO:0000256" key="8">
    <source>
        <dbReference type="SAM" id="Coils"/>
    </source>
</evidence>
<keyword evidence="3" id="KW-0805">Transcription regulation</keyword>
<dbReference type="GO" id="GO:0006351">
    <property type="term" value="P:DNA-templated transcription"/>
    <property type="evidence" value="ECO:0007669"/>
    <property type="project" value="InterPro"/>
</dbReference>
<dbReference type="PROSITE" id="PS51806">
    <property type="entry name" value="DOG1"/>
    <property type="match status" value="1"/>
</dbReference>
<dbReference type="SMR" id="A0A1U8GLI3"/>
<evidence type="ECO:0000256" key="4">
    <source>
        <dbReference type="ARBA" id="ARBA00023125"/>
    </source>
</evidence>
<keyword evidence="7" id="KW-0539">Nucleus</keyword>
<reference evidence="11 12" key="2">
    <citation type="journal article" date="2017" name="Genome Biol.">
        <title>New reference genome sequences of hot pepper reveal the massive evolution of plant disease-resistance genes by retroduplication.</title>
        <authorList>
            <person name="Kim S."/>
            <person name="Park J."/>
            <person name="Yeom S.I."/>
            <person name="Kim Y.M."/>
            <person name="Seo E."/>
            <person name="Kim K.T."/>
            <person name="Kim M.S."/>
            <person name="Lee J.M."/>
            <person name="Cheong K."/>
            <person name="Shin H.S."/>
            <person name="Kim S.B."/>
            <person name="Han K."/>
            <person name="Lee J."/>
            <person name="Park M."/>
            <person name="Lee H.A."/>
            <person name="Lee H.Y."/>
            <person name="Lee Y."/>
            <person name="Oh S."/>
            <person name="Lee J.H."/>
            <person name="Choi E."/>
            <person name="Choi E."/>
            <person name="Lee S.E."/>
            <person name="Jeon J."/>
            <person name="Kim H."/>
            <person name="Choi G."/>
            <person name="Song H."/>
            <person name="Lee J."/>
            <person name="Lee S.C."/>
            <person name="Kwon J.K."/>
            <person name="Lee H.Y."/>
            <person name="Koo N."/>
            <person name="Hong Y."/>
            <person name="Kim R.W."/>
            <person name="Kang W.H."/>
            <person name="Huh J.H."/>
            <person name="Kang B.C."/>
            <person name="Yang T.J."/>
            <person name="Lee Y.H."/>
            <person name="Bennetzen J.L."/>
            <person name="Choi D."/>
        </authorList>
    </citation>
    <scope>NUCLEOTIDE SEQUENCE [LARGE SCALE GENOMIC DNA]</scope>
    <source>
        <strain evidence="12">cv. CM334</strain>
    </source>
</reference>
<proteinExistence type="inferred from homology"/>
<dbReference type="Pfam" id="PF14144">
    <property type="entry name" value="DOG1"/>
    <property type="match status" value="1"/>
</dbReference>
<keyword evidence="6" id="KW-0804">Transcription</keyword>
<dbReference type="FunFam" id="1.20.5.170:FF:000019">
    <property type="entry name" value="BZIP family transcription factor"/>
    <property type="match status" value="1"/>
</dbReference>
<accession>A0A1U8GLI3</accession>